<name>A0A0C9Z0J7_9AGAM</name>
<evidence type="ECO:0000256" key="1">
    <source>
        <dbReference type="SAM" id="MobiDB-lite"/>
    </source>
</evidence>
<dbReference type="AlphaFoldDB" id="A0A0C9Z0J7"/>
<evidence type="ECO:0000313" key="3">
    <source>
        <dbReference type="Proteomes" id="UP000054018"/>
    </source>
</evidence>
<dbReference type="Proteomes" id="UP000054018">
    <property type="component" value="Unassembled WGS sequence"/>
</dbReference>
<keyword evidence="3" id="KW-1185">Reference proteome</keyword>
<organism evidence="2 3">
    <name type="scientific">Pisolithus microcarpus 441</name>
    <dbReference type="NCBI Taxonomy" id="765257"/>
    <lineage>
        <taxon>Eukaryota</taxon>
        <taxon>Fungi</taxon>
        <taxon>Dikarya</taxon>
        <taxon>Basidiomycota</taxon>
        <taxon>Agaricomycotina</taxon>
        <taxon>Agaricomycetes</taxon>
        <taxon>Agaricomycetidae</taxon>
        <taxon>Boletales</taxon>
        <taxon>Sclerodermatineae</taxon>
        <taxon>Pisolithaceae</taxon>
        <taxon>Pisolithus</taxon>
    </lineage>
</organism>
<gene>
    <name evidence="2" type="ORF">PISMIDRAFT_288704</name>
</gene>
<feature type="region of interest" description="Disordered" evidence="1">
    <location>
        <begin position="1"/>
        <end position="88"/>
    </location>
</feature>
<protein>
    <submittedName>
        <fullName evidence="2">Uncharacterized protein</fullName>
    </submittedName>
</protein>
<reference evidence="3" key="2">
    <citation type="submission" date="2015-01" db="EMBL/GenBank/DDBJ databases">
        <title>Evolutionary Origins and Diversification of the Mycorrhizal Mutualists.</title>
        <authorList>
            <consortium name="DOE Joint Genome Institute"/>
            <consortium name="Mycorrhizal Genomics Consortium"/>
            <person name="Kohler A."/>
            <person name="Kuo A."/>
            <person name="Nagy L.G."/>
            <person name="Floudas D."/>
            <person name="Copeland A."/>
            <person name="Barry K.W."/>
            <person name="Cichocki N."/>
            <person name="Veneault-Fourrey C."/>
            <person name="LaButti K."/>
            <person name="Lindquist E.A."/>
            <person name="Lipzen A."/>
            <person name="Lundell T."/>
            <person name="Morin E."/>
            <person name="Murat C."/>
            <person name="Riley R."/>
            <person name="Ohm R."/>
            <person name="Sun H."/>
            <person name="Tunlid A."/>
            <person name="Henrissat B."/>
            <person name="Grigoriev I.V."/>
            <person name="Hibbett D.S."/>
            <person name="Martin F."/>
        </authorList>
    </citation>
    <scope>NUCLEOTIDE SEQUENCE [LARGE SCALE GENOMIC DNA]</scope>
    <source>
        <strain evidence="3">441</strain>
    </source>
</reference>
<accession>A0A0C9Z0J7</accession>
<sequence length="168" mass="18334">MPSDNDEAPCHYSGPSTSESSLAGALGPPQPAKNPAEQNQLCHYSGPSTSESSLAGALGPLQPANNPTEQTGAPGPLQPANNPAEQHRYSNCPRQPCLYLRDGNPCNTSITCDTAPEHFRIVHGIRDMPRGAMIVCQWENCEQGSLLRHNFIRHIRTVHMDHPRQDQH</sequence>
<feature type="compositionally biased region" description="Polar residues" evidence="1">
    <location>
        <begin position="36"/>
        <end position="53"/>
    </location>
</feature>
<reference evidence="2 3" key="1">
    <citation type="submission" date="2014-04" db="EMBL/GenBank/DDBJ databases">
        <authorList>
            <consortium name="DOE Joint Genome Institute"/>
            <person name="Kuo A."/>
            <person name="Kohler A."/>
            <person name="Costa M.D."/>
            <person name="Nagy L.G."/>
            <person name="Floudas D."/>
            <person name="Copeland A."/>
            <person name="Barry K.W."/>
            <person name="Cichocki N."/>
            <person name="Veneault-Fourrey C."/>
            <person name="LaButti K."/>
            <person name="Lindquist E.A."/>
            <person name="Lipzen A."/>
            <person name="Lundell T."/>
            <person name="Morin E."/>
            <person name="Murat C."/>
            <person name="Sun H."/>
            <person name="Tunlid A."/>
            <person name="Henrissat B."/>
            <person name="Grigoriev I.V."/>
            <person name="Hibbett D.S."/>
            <person name="Martin F."/>
            <person name="Nordberg H.P."/>
            <person name="Cantor M.N."/>
            <person name="Hua S.X."/>
        </authorList>
    </citation>
    <scope>NUCLEOTIDE SEQUENCE [LARGE SCALE GENOMIC DNA]</scope>
    <source>
        <strain evidence="2 3">441</strain>
    </source>
</reference>
<dbReference type="HOGENOM" id="CLU_1540550_0_0_1"/>
<dbReference type="EMBL" id="KN833875">
    <property type="protein sequence ID" value="KIK15857.1"/>
    <property type="molecule type" value="Genomic_DNA"/>
</dbReference>
<evidence type="ECO:0000313" key="2">
    <source>
        <dbReference type="EMBL" id="KIK15857.1"/>
    </source>
</evidence>
<proteinExistence type="predicted"/>
<dbReference type="OrthoDB" id="2693028at2759"/>